<organism evidence="8 9">
    <name type="scientific">Heterostelium pallidum (strain ATCC 26659 / Pp 5 / PN500)</name>
    <name type="common">Cellular slime mold</name>
    <name type="synonym">Polysphondylium pallidum</name>
    <dbReference type="NCBI Taxonomy" id="670386"/>
    <lineage>
        <taxon>Eukaryota</taxon>
        <taxon>Amoebozoa</taxon>
        <taxon>Evosea</taxon>
        <taxon>Eumycetozoa</taxon>
        <taxon>Dictyostelia</taxon>
        <taxon>Acytosteliales</taxon>
        <taxon>Acytosteliaceae</taxon>
        <taxon>Heterostelium</taxon>
    </lineage>
</organism>
<feature type="domain" description="Protein kinase" evidence="7">
    <location>
        <begin position="211"/>
        <end position="463"/>
    </location>
</feature>
<accession>D3BS63</accession>
<name>D3BS63_HETP5</name>
<dbReference type="EMBL" id="ADBJ01000051">
    <property type="protein sequence ID" value="EFA75800.1"/>
    <property type="molecule type" value="Genomic_DNA"/>
</dbReference>
<dbReference type="PROSITE" id="PS00107">
    <property type="entry name" value="PROTEIN_KINASE_ATP"/>
    <property type="match status" value="1"/>
</dbReference>
<dbReference type="Pfam" id="PF00069">
    <property type="entry name" value="Pkinase"/>
    <property type="match status" value="1"/>
</dbReference>
<evidence type="ECO:0000259" key="7">
    <source>
        <dbReference type="PROSITE" id="PS50011"/>
    </source>
</evidence>
<dbReference type="RefSeq" id="XP_020427934.1">
    <property type="nucleotide sequence ID" value="XM_020581618.1"/>
</dbReference>
<dbReference type="InterPro" id="IPR008271">
    <property type="entry name" value="Ser/Thr_kinase_AS"/>
</dbReference>
<keyword evidence="5" id="KW-0723">Serine/threonine-protein kinase</keyword>
<dbReference type="GO" id="GO:0005524">
    <property type="term" value="F:ATP binding"/>
    <property type="evidence" value="ECO:0007669"/>
    <property type="project" value="UniProtKB-UniRule"/>
</dbReference>
<dbReference type="InParanoid" id="D3BS63"/>
<evidence type="ECO:0000256" key="5">
    <source>
        <dbReference type="RuleBase" id="RU000304"/>
    </source>
</evidence>
<dbReference type="InterPro" id="IPR011009">
    <property type="entry name" value="Kinase-like_dom_sf"/>
</dbReference>
<dbReference type="Gene3D" id="1.10.510.10">
    <property type="entry name" value="Transferase(Phosphotransferase) domain 1"/>
    <property type="match status" value="1"/>
</dbReference>
<evidence type="ECO:0000256" key="4">
    <source>
        <dbReference type="PROSITE-ProRule" id="PRU10141"/>
    </source>
</evidence>
<dbReference type="InterPro" id="IPR000719">
    <property type="entry name" value="Prot_kinase_dom"/>
</dbReference>
<dbReference type="GO" id="GO:0004674">
    <property type="term" value="F:protein serine/threonine kinase activity"/>
    <property type="evidence" value="ECO:0007669"/>
    <property type="project" value="UniProtKB-KW"/>
</dbReference>
<sequence length="494" mass="54498">MIVGGNDKDGEHPVSNYKLLKKLCLPTQRPIGKVSRGYYLRLYDQKQIANYGIKIKDTLIFKKKIINRGLCVDDADGGIEITVIYSPMSMVPTFPEADVYPTNKDGTPATGSGAAGKEKDNRDYNPAQKDLLIKVERLSVIDPSMQPAPNSPPGTPLTAVELAGDGYTTEKQRKHKSRRTPSSVGLPFNLVHKTHVDFEYKWSGANLEDSFEFKEKLGQGGYGAVFRALHRESGTTLAVKVLSITPTRIADIEKEIDLLKKCRCQSVLSYYGSIAKLAELWILMDYCAVGSVKDMMKTCCDTLDEEQIAAVAADVLSGLGYLHSKGIVHLDVKAANILLTEDGQVKMADFGVSQQLQTPYGQSSILIGSPLYMAPELILKAPFNSKADVWSFGITLIELAEGRPPSRGLKSMAQLCEVPNMPPPKLANPKDWSPSFNDFISKCLTKDPEQRPSVGDLLSHPFIQNAKTTECLGNMIKQCLQIRETQKDHDQTRE</sequence>
<evidence type="ECO:0000256" key="3">
    <source>
        <dbReference type="ARBA" id="ARBA00022840"/>
    </source>
</evidence>
<dbReference type="InterPro" id="IPR017441">
    <property type="entry name" value="Protein_kinase_ATP_BS"/>
</dbReference>
<keyword evidence="2 4" id="KW-0547">Nucleotide-binding</keyword>
<dbReference type="AlphaFoldDB" id="D3BS63"/>
<dbReference type="GeneID" id="31366324"/>
<dbReference type="Proteomes" id="UP000001396">
    <property type="component" value="Unassembled WGS sequence"/>
</dbReference>
<evidence type="ECO:0000256" key="2">
    <source>
        <dbReference type="ARBA" id="ARBA00022741"/>
    </source>
</evidence>
<dbReference type="FunCoup" id="D3BS63">
    <property type="interactions" value="43"/>
</dbReference>
<dbReference type="PANTHER" id="PTHR48012">
    <property type="entry name" value="STERILE20-LIKE KINASE, ISOFORM B-RELATED"/>
    <property type="match status" value="1"/>
</dbReference>
<dbReference type="GO" id="GO:0005737">
    <property type="term" value="C:cytoplasm"/>
    <property type="evidence" value="ECO:0007669"/>
    <property type="project" value="TreeGrafter"/>
</dbReference>
<keyword evidence="3 4" id="KW-0067">ATP-binding</keyword>
<feature type="binding site" evidence="4">
    <location>
        <position position="240"/>
    </location>
    <ligand>
        <name>ATP</name>
        <dbReference type="ChEBI" id="CHEBI:30616"/>
    </ligand>
</feature>
<evidence type="ECO:0000256" key="1">
    <source>
        <dbReference type="ARBA" id="ARBA00012513"/>
    </source>
</evidence>
<feature type="region of interest" description="Disordered" evidence="6">
    <location>
        <begin position="96"/>
        <end position="123"/>
    </location>
</feature>
<keyword evidence="9" id="KW-1185">Reference proteome</keyword>
<dbReference type="EC" id="2.7.11.1" evidence="1"/>
<keyword evidence="5" id="KW-0808">Transferase</keyword>
<reference evidence="8 9" key="1">
    <citation type="journal article" date="2011" name="Genome Res.">
        <title>Phylogeny-wide analysis of social amoeba genomes highlights ancient origins for complex intercellular communication.</title>
        <authorList>
            <person name="Heidel A.J."/>
            <person name="Lawal H.M."/>
            <person name="Felder M."/>
            <person name="Schilde C."/>
            <person name="Helps N.R."/>
            <person name="Tunggal B."/>
            <person name="Rivero F."/>
            <person name="John U."/>
            <person name="Schleicher M."/>
            <person name="Eichinger L."/>
            <person name="Platzer M."/>
            <person name="Noegel A.A."/>
            <person name="Schaap P."/>
            <person name="Gloeckner G."/>
        </authorList>
    </citation>
    <scope>NUCLEOTIDE SEQUENCE [LARGE SCALE GENOMIC DNA]</scope>
    <source>
        <strain evidence="9">ATCC 26659 / Pp 5 / PN500</strain>
    </source>
</reference>
<protein>
    <recommendedName>
        <fullName evidence="1">non-specific serine/threonine protein kinase</fullName>
        <ecNumber evidence="1">2.7.11.1</ecNumber>
    </recommendedName>
</protein>
<dbReference type="OMA" id="GRIWKAR"/>
<comment type="similarity">
    <text evidence="5">Belongs to the protein kinase superfamily.</text>
</comment>
<dbReference type="SUPFAM" id="SSF56112">
    <property type="entry name" value="Protein kinase-like (PK-like)"/>
    <property type="match status" value="1"/>
</dbReference>
<keyword evidence="5" id="KW-0418">Kinase</keyword>
<dbReference type="STRING" id="670386.D3BS63"/>
<comment type="caution">
    <text evidence="8">The sequence shown here is derived from an EMBL/GenBank/DDBJ whole genome shotgun (WGS) entry which is preliminary data.</text>
</comment>
<dbReference type="FunFam" id="1.10.510.10:FF:001091">
    <property type="entry name" value="STE family protein kinase"/>
    <property type="match status" value="1"/>
</dbReference>
<dbReference type="PROSITE" id="PS50011">
    <property type="entry name" value="PROTEIN_KINASE_DOM"/>
    <property type="match status" value="1"/>
</dbReference>
<dbReference type="PANTHER" id="PTHR48012:SF28">
    <property type="entry name" value="SERINE_THREONINE-PROTEIN KINASE PAKE-RELATED"/>
    <property type="match status" value="1"/>
</dbReference>
<evidence type="ECO:0000313" key="9">
    <source>
        <dbReference type="Proteomes" id="UP000001396"/>
    </source>
</evidence>
<evidence type="ECO:0000256" key="6">
    <source>
        <dbReference type="SAM" id="MobiDB-lite"/>
    </source>
</evidence>
<gene>
    <name evidence="8" type="primary">pakE</name>
    <name evidence="8" type="ORF">PPL_10855</name>
</gene>
<dbReference type="PROSITE" id="PS00108">
    <property type="entry name" value="PROTEIN_KINASE_ST"/>
    <property type="match status" value="1"/>
</dbReference>
<dbReference type="SMART" id="SM00220">
    <property type="entry name" value="S_TKc"/>
    <property type="match status" value="1"/>
</dbReference>
<proteinExistence type="inferred from homology"/>
<dbReference type="InterPro" id="IPR050629">
    <property type="entry name" value="STE20/SPS1-PAK"/>
</dbReference>
<evidence type="ECO:0000313" key="8">
    <source>
        <dbReference type="EMBL" id="EFA75800.1"/>
    </source>
</evidence>